<name>A0ACC0E9P6_9BASI</name>
<proteinExistence type="predicted"/>
<feature type="non-terminal residue" evidence="1">
    <location>
        <position position="1"/>
    </location>
</feature>
<protein>
    <submittedName>
        <fullName evidence="1">Uncharacterized protein</fullName>
    </submittedName>
</protein>
<organism evidence="1 2">
    <name type="scientific">Puccinia striiformis f. sp. tritici</name>
    <dbReference type="NCBI Taxonomy" id="168172"/>
    <lineage>
        <taxon>Eukaryota</taxon>
        <taxon>Fungi</taxon>
        <taxon>Dikarya</taxon>
        <taxon>Basidiomycota</taxon>
        <taxon>Pucciniomycotina</taxon>
        <taxon>Pucciniomycetes</taxon>
        <taxon>Pucciniales</taxon>
        <taxon>Pucciniaceae</taxon>
        <taxon>Puccinia</taxon>
    </lineage>
</organism>
<dbReference type="Proteomes" id="UP001060170">
    <property type="component" value="Chromosome 9"/>
</dbReference>
<gene>
    <name evidence="1" type="ORF">MJO28_009642</name>
</gene>
<evidence type="ECO:0000313" key="1">
    <source>
        <dbReference type="EMBL" id="KAI7947734.1"/>
    </source>
</evidence>
<reference evidence="2" key="2">
    <citation type="journal article" date="2018" name="Mol. Plant Microbe Interact.">
        <title>Genome sequence resources for the wheat stripe rust pathogen (Puccinia striiformis f. sp. tritici) and the barley stripe rust pathogen (Puccinia striiformis f. sp. hordei).</title>
        <authorList>
            <person name="Xia C."/>
            <person name="Wang M."/>
            <person name="Yin C."/>
            <person name="Cornejo O.E."/>
            <person name="Hulbert S.H."/>
            <person name="Chen X."/>
        </authorList>
    </citation>
    <scope>NUCLEOTIDE SEQUENCE [LARGE SCALE GENOMIC DNA]</scope>
    <source>
        <strain evidence="2">93-210</strain>
    </source>
</reference>
<keyword evidence="2" id="KW-1185">Reference proteome</keyword>
<dbReference type="EMBL" id="CM045873">
    <property type="protein sequence ID" value="KAI7947734.1"/>
    <property type="molecule type" value="Genomic_DNA"/>
</dbReference>
<accession>A0ACC0E9P6</accession>
<evidence type="ECO:0000313" key="2">
    <source>
        <dbReference type="Proteomes" id="UP001060170"/>
    </source>
</evidence>
<reference evidence="2" key="1">
    <citation type="journal article" date="2018" name="BMC Genomics">
        <title>Genomic insights into host adaptation between the wheat stripe rust pathogen (Puccinia striiformis f. sp. tritici) and the barley stripe rust pathogen (Puccinia striiformis f. sp. hordei).</title>
        <authorList>
            <person name="Xia C."/>
            <person name="Wang M."/>
            <person name="Yin C."/>
            <person name="Cornejo O.E."/>
            <person name="Hulbert S.H."/>
            <person name="Chen X."/>
        </authorList>
    </citation>
    <scope>NUCLEOTIDE SEQUENCE [LARGE SCALE GENOMIC DNA]</scope>
    <source>
        <strain evidence="2">93-210</strain>
    </source>
</reference>
<reference evidence="1 2" key="3">
    <citation type="journal article" date="2022" name="Microbiol. Spectr.">
        <title>Folding features and dynamics of 3D genome architecture in plant fungal pathogens.</title>
        <authorList>
            <person name="Xia C."/>
        </authorList>
    </citation>
    <scope>NUCLEOTIDE SEQUENCE [LARGE SCALE GENOMIC DNA]</scope>
    <source>
        <strain evidence="1 2">93-210</strain>
    </source>
</reference>
<sequence>VFSLLVFRAIAPAALLPEEELPSSHNYISPGIAEQLGPASERVQYGPLEDRRDSTRLSERMHGAPSSHTAPGTHGQSALDGHQSQWRDLQAGTGENSRPTVQPDRLVRFLQPISRWMQGLSWRMRRRLRREIKIQVHQQFDAFLDTLTPPTRGLYGPLIYIGTSGNIMQFRLMIFSDEILQTPLQCHNIPIHMRLRTVDYCWEVRYFWDGMAEIHQYLLQALHANPKHNLKEGDPIPNTKTLGYMPRPPGYQSETVGANAIETVPLDQAIGMLKATFTNVPESGPMDAGGIIEEQKVNIDREKNQDVNCKDPITSYKPIHQDVEGSTRPTSSLQEISEVLLGDPLHTSCIVCHEEFSQPKENSENAWIFEKIIKIDNCVHYFHSHCLGEWIFQHRKTSCPTCRKQVFSPTPLSSTKRLDQLNTKQTTHNADHKHSPCHPCLGVWSSHLQKHIKRLFQGSMLAQNLGGDNPSASRSDGQLVGKSKSLKPSMKGMSKAEQRAIQEKQRADKAVLKGSPAVSASTKQPTGKALNNPPTAARPPGSSLNKCMVQLPYILLQGPMSNEHQMNSNHNGAIPRLERLKIAVQLCNGAVLFAVCIKSLGVCRAHPGAWLEGGSGERSRFKFINNSIHLSTHLTHQPEG</sequence>
<comment type="caution">
    <text evidence="1">The sequence shown here is derived from an EMBL/GenBank/DDBJ whole genome shotgun (WGS) entry which is preliminary data.</text>
</comment>